<proteinExistence type="predicted"/>
<dbReference type="Pfam" id="PF24517">
    <property type="entry name" value="CBM96"/>
    <property type="match status" value="1"/>
</dbReference>
<dbReference type="Proteomes" id="UP001146793">
    <property type="component" value="Unassembled WGS sequence"/>
</dbReference>
<protein>
    <recommendedName>
        <fullName evidence="6">Carbohydrate-binding module family 96 domain-containing protein</fullName>
    </recommendedName>
</protein>
<dbReference type="AlphaFoldDB" id="A0AAV7ZZJ8"/>
<comment type="subcellular location">
    <subcellularLocation>
        <location evidence="1">Secreted</location>
    </subcellularLocation>
</comment>
<evidence type="ECO:0000313" key="8">
    <source>
        <dbReference type="Proteomes" id="UP001146793"/>
    </source>
</evidence>
<keyword evidence="4" id="KW-0812">Transmembrane</keyword>
<keyword evidence="4" id="KW-1133">Transmembrane helix</keyword>
<feature type="transmembrane region" description="Helical" evidence="4">
    <location>
        <begin position="569"/>
        <end position="586"/>
    </location>
</feature>
<evidence type="ECO:0000256" key="1">
    <source>
        <dbReference type="ARBA" id="ARBA00004613"/>
    </source>
</evidence>
<feature type="domain" description="Carbohydrate-binding module family 96" evidence="6">
    <location>
        <begin position="374"/>
        <end position="531"/>
    </location>
</feature>
<evidence type="ECO:0000313" key="7">
    <source>
        <dbReference type="EMBL" id="KAJ3446998.1"/>
    </source>
</evidence>
<dbReference type="InterPro" id="IPR055372">
    <property type="entry name" value="CBM96"/>
</dbReference>
<gene>
    <name evidence="7" type="ORF">M0812_07802</name>
</gene>
<keyword evidence="3 5" id="KW-0732">Signal</keyword>
<dbReference type="NCBIfam" id="NF033679">
    <property type="entry name" value="DNRLRE_dom"/>
    <property type="match status" value="1"/>
</dbReference>
<evidence type="ECO:0000256" key="4">
    <source>
        <dbReference type="SAM" id="Phobius"/>
    </source>
</evidence>
<keyword evidence="2" id="KW-0964">Secreted</keyword>
<name>A0AAV7ZZJ8_9EUKA</name>
<evidence type="ECO:0000256" key="3">
    <source>
        <dbReference type="ARBA" id="ARBA00022729"/>
    </source>
</evidence>
<comment type="caution">
    <text evidence="7">The sequence shown here is derived from an EMBL/GenBank/DDBJ whole genome shotgun (WGS) entry which is preliminary data.</text>
</comment>
<keyword evidence="4" id="KW-0472">Membrane</keyword>
<feature type="chain" id="PRO_5043675698" description="Carbohydrate-binding module family 96 domain-containing protein" evidence="5">
    <location>
        <begin position="22"/>
        <end position="589"/>
    </location>
</feature>
<sequence>MQFSLCFSILLLIPFILHSCAFVPYNPNWTFNRKIPDNTPLDERSDAVVNKFNSNLQNKKIYLANVKEVPPVYYGTDSDPIYTVDSNFDECRIRMPANAVEGTGSDSPLLVRNENHLDYGQQVELRIWQNTINHSQQKITGNGGGLFHYNNDGKILNKDQTSSDANAFLGYGTGSGLSWAGLITAEEIESGEIKHALRFAYSNCDMTDTYRYPAIATDQPKNCNDCENPPCTPSSAIEMGMRLRLKPSVDCDARTVPIRESWDLTVEEQDKQKRFLKIYCTALRDYGMYVVDGAPSEAIVLMMESNHTANWEPLIGPSDPDTNWNFLVRDQQTPSDGFTRDSTSGIPWDQIQVVQEPFPELYQCNNPQWDPKETQSIVPSEDSYVRGGDDNEDQNFSSDDFLRVKWSSGIEYKRIAIVKFNLSQIDLSSITYAAIQIKPYQINADFDAYVRVRPFEDDWTETDVTFSNLPHGLDPVFCYFKPDVDNFQQIDVLSYLKSLDSPKFFSISISTTPQDGAQTDIFFRSKRSSQTDQMIKLVYSFEDSPLPTPSPSNSSSNNASHSYQLKTNLSNILILLFSFFFLLNFFKSF</sequence>
<dbReference type="GO" id="GO:0005576">
    <property type="term" value="C:extracellular region"/>
    <property type="evidence" value="ECO:0007669"/>
    <property type="project" value="UniProtKB-SubCell"/>
</dbReference>
<dbReference type="EMBL" id="JANTQA010000017">
    <property type="protein sequence ID" value="KAJ3446998.1"/>
    <property type="molecule type" value="Genomic_DNA"/>
</dbReference>
<evidence type="ECO:0000256" key="5">
    <source>
        <dbReference type="SAM" id="SignalP"/>
    </source>
</evidence>
<evidence type="ECO:0000259" key="6">
    <source>
        <dbReference type="Pfam" id="PF24517"/>
    </source>
</evidence>
<evidence type="ECO:0000256" key="2">
    <source>
        <dbReference type="ARBA" id="ARBA00022525"/>
    </source>
</evidence>
<reference evidence="7" key="1">
    <citation type="submission" date="2022-08" db="EMBL/GenBank/DDBJ databases">
        <title>Novel sulphate-reducing endosymbionts in the free-living metamonad Anaeramoeba.</title>
        <authorList>
            <person name="Jerlstrom-Hultqvist J."/>
            <person name="Cepicka I."/>
            <person name="Gallot-Lavallee L."/>
            <person name="Salas-Leiva D."/>
            <person name="Curtis B.A."/>
            <person name="Zahonova K."/>
            <person name="Pipaliya S."/>
            <person name="Dacks J."/>
            <person name="Roger A.J."/>
        </authorList>
    </citation>
    <scope>NUCLEOTIDE SEQUENCE</scope>
    <source>
        <strain evidence="7">Busselton2</strain>
    </source>
</reference>
<feature type="signal peptide" evidence="5">
    <location>
        <begin position="1"/>
        <end position="21"/>
    </location>
</feature>
<accession>A0AAV7ZZJ8</accession>
<organism evidence="7 8">
    <name type="scientific">Anaeramoeba flamelloides</name>
    <dbReference type="NCBI Taxonomy" id="1746091"/>
    <lineage>
        <taxon>Eukaryota</taxon>
        <taxon>Metamonada</taxon>
        <taxon>Anaeramoebidae</taxon>
        <taxon>Anaeramoeba</taxon>
    </lineage>
</organism>